<proteinExistence type="predicted"/>
<evidence type="ECO:0000259" key="3">
    <source>
        <dbReference type="PROSITE" id="PS50001"/>
    </source>
</evidence>
<dbReference type="Proteomes" id="UP000051574">
    <property type="component" value="Unassembled WGS sequence"/>
</dbReference>
<dbReference type="SUPFAM" id="SSF55550">
    <property type="entry name" value="SH2 domain"/>
    <property type="match status" value="1"/>
</dbReference>
<evidence type="ECO:0000256" key="1">
    <source>
        <dbReference type="ARBA" id="ARBA00022468"/>
    </source>
</evidence>
<dbReference type="EMBL" id="LJIG01002201">
    <property type="protein sequence ID" value="KRT84739.1"/>
    <property type="molecule type" value="Genomic_DNA"/>
</dbReference>
<gene>
    <name evidence="4" type="ORF">AMK59_371</name>
</gene>
<dbReference type="AlphaFoldDB" id="A0A0T6BBN9"/>
<evidence type="ECO:0000256" key="2">
    <source>
        <dbReference type="PROSITE-ProRule" id="PRU00191"/>
    </source>
</evidence>
<keyword evidence="2" id="KW-0727">SH2 domain</keyword>
<dbReference type="OrthoDB" id="3196451at2759"/>
<evidence type="ECO:0000313" key="4">
    <source>
        <dbReference type="EMBL" id="KRT84739.1"/>
    </source>
</evidence>
<organism evidence="4 5">
    <name type="scientific">Oryctes borbonicus</name>
    <dbReference type="NCBI Taxonomy" id="1629725"/>
    <lineage>
        <taxon>Eukaryota</taxon>
        <taxon>Metazoa</taxon>
        <taxon>Ecdysozoa</taxon>
        <taxon>Arthropoda</taxon>
        <taxon>Hexapoda</taxon>
        <taxon>Insecta</taxon>
        <taxon>Pterygota</taxon>
        <taxon>Neoptera</taxon>
        <taxon>Endopterygota</taxon>
        <taxon>Coleoptera</taxon>
        <taxon>Polyphaga</taxon>
        <taxon>Scarabaeiformia</taxon>
        <taxon>Scarabaeidae</taxon>
        <taxon>Dynastinae</taxon>
        <taxon>Oryctes</taxon>
    </lineage>
</organism>
<reference evidence="4 5" key="1">
    <citation type="submission" date="2015-09" db="EMBL/GenBank/DDBJ databases">
        <title>Draft genome of the scarab beetle Oryctes borbonicus.</title>
        <authorList>
            <person name="Meyer J.M."/>
            <person name="Markov G.V."/>
            <person name="Baskaran P."/>
            <person name="Herrmann M."/>
            <person name="Sommer R.J."/>
            <person name="Roedelsperger C."/>
        </authorList>
    </citation>
    <scope>NUCLEOTIDE SEQUENCE [LARGE SCALE GENOMIC DNA]</scope>
    <source>
        <strain evidence="4">OB123</strain>
        <tissue evidence="4">Whole animal</tissue>
    </source>
</reference>
<dbReference type="PROSITE" id="PS50001">
    <property type="entry name" value="SH2"/>
    <property type="match status" value="1"/>
</dbReference>
<keyword evidence="5" id="KW-1185">Reference proteome</keyword>
<dbReference type="InterPro" id="IPR036860">
    <property type="entry name" value="SH2_dom_sf"/>
</dbReference>
<comment type="caution">
    <text evidence="4">The sequence shown here is derived from an EMBL/GenBank/DDBJ whole genome shotgun (WGS) entry which is preliminary data.</text>
</comment>
<accession>A0A0T6BBN9</accession>
<dbReference type="PANTHER" id="PTHR46075:SF2">
    <property type="entry name" value="RHO GTPASE ACTIVATING PROTEIN AT 5A, ISOFORM A"/>
    <property type="match status" value="1"/>
</dbReference>
<dbReference type="Pfam" id="PF00017">
    <property type="entry name" value="SH2"/>
    <property type="match status" value="1"/>
</dbReference>
<sequence length="113" mass="12783">MVGVQPLLVSCATDKYDTYQLFPPSLYSVKLYRMQLKAPVPIPIVNHEVPNNTPAYLGRDYHGDISHVEASSLLGSQPNGSYLVRNSRSANGEFHTLSLKFNDKVHHYKLFYD</sequence>
<dbReference type="GO" id="GO:0005096">
    <property type="term" value="F:GTPase activator activity"/>
    <property type="evidence" value="ECO:0007669"/>
    <property type="project" value="UniProtKB-KW"/>
</dbReference>
<protein>
    <recommendedName>
        <fullName evidence="3">SH2 domain-containing protein</fullName>
    </recommendedName>
</protein>
<feature type="non-terminal residue" evidence="4">
    <location>
        <position position="113"/>
    </location>
</feature>
<name>A0A0T6BBN9_9SCAR</name>
<keyword evidence="1" id="KW-0343">GTPase activation</keyword>
<dbReference type="PANTHER" id="PTHR46075">
    <property type="entry name" value="CHIMERIN FAMILY MEMBER"/>
    <property type="match status" value="1"/>
</dbReference>
<feature type="domain" description="SH2" evidence="3">
    <location>
        <begin position="60"/>
        <end position="113"/>
    </location>
</feature>
<dbReference type="InterPro" id="IPR051854">
    <property type="entry name" value="Rho-type_GAP"/>
</dbReference>
<dbReference type="InterPro" id="IPR000980">
    <property type="entry name" value="SH2"/>
</dbReference>
<evidence type="ECO:0000313" key="5">
    <source>
        <dbReference type="Proteomes" id="UP000051574"/>
    </source>
</evidence>
<dbReference type="Gene3D" id="3.30.505.10">
    <property type="entry name" value="SH2 domain"/>
    <property type="match status" value="1"/>
</dbReference>